<protein>
    <recommendedName>
        <fullName evidence="4">tripeptidyl-peptidase II</fullName>
        <ecNumber evidence="4">3.4.14.10</ecNumber>
    </recommendedName>
</protein>
<reference evidence="19" key="1">
    <citation type="journal article" date="2017" name="Nat. Microbiol.">
        <title>Global analysis of biosynthetic gene clusters reveals vast potential of secondary metabolite production in Penicillium species.</title>
        <authorList>
            <person name="Nielsen J.C."/>
            <person name="Grijseels S."/>
            <person name="Prigent S."/>
            <person name="Ji B."/>
            <person name="Dainat J."/>
            <person name="Nielsen K.F."/>
            <person name="Frisvad J.C."/>
            <person name="Workman M."/>
            <person name="Nielsen J."/>
        </authorList>
    </citation>
    <scope>NUCLEOTIDE SEQUENCE [LARGE SCALE GENOMIC DNA]</scope>
    <source>
        <strain evidence="19">IBT 13039</strain>
    </source>
</reference>
<comment type="catalytic activity">
    <reaction evidence="1">
        <text>Release of an N-terminal tripeptide from a polypeptide.</text>
        <dbReference type="EC" id="3.4.14.10"/>
    </reaction>
</comment>
<dbReference type="GO" id="GO:0046872">
    <property type="term" value="F:metal ion binding"/>
    <property type="evidence" value="ECO:0007669"/>
    <property type="project" value="UniProtKB-UniRule"/>
</dbReference>
<dbReference type="GO" id="GO:0005576">
    <property type="term" value="C:extracellular region"/>
    <property type="evidence" value="ECO:0007669"/>
    <property type="project" value="UniProtKB-SubCell"/>
</dbReference>
<dbReference type="InterPro" id="IPR015366">
    <property type="entry name" value="S53_propep"/>
</dbReference>
<dbReference type="GO" id="GO:0006508">
    <property type="term" value="P:proteolysis"/>
    <property type="evidence" value="ECO:0007669"/>
    <property type="project" value="UniProtKB-KW"/>
</dbReference>
<keyword evidence="5" id="KW-0964">Secreted</keyword>
<keyword evidence="13" id="KW-0865">Zymogen</keyword>
<feature type="binding site" evidence="15">
    <location>
        <position position="568"/>
    </location>
    <ligand>
        <name>Ca(2+)</name>
        <dbReference type="ChEBI" id="CHEBI:29108"/>
    </ligand>
</feature>
<dbReference type="EC" id="3.4.14.10" evidence="4"/>
<feature type="active site" description="Charge relay system" evidence="15">
    <location>
        <position position="498"/>
    </location>
</feature>
<keyword evidence="19" id="KW-1185">Reference proteome</keyword>
<comment type="function">
    <text evidence="2">Secreted tripeptidyl-peptidase which degrades proteins at acidic pHs and is involved in virulence.</text>
</comment>
<evidence type="ECO:0000256" key="15">
    <source>
        <dbReference type="PROSITE-ProRule" id="PRU01032"/>
    </source>
</evidence>
<dbReference type="Pfam" id="PF09286">
    <property type="entry name" value="Pro-kuma_activ"/>
    <property type="match status" value="1"/>
</dbReference>
<comment type="cofactor">
    <cofactor evidence="15">
        <name>Ca(2+)</name>
        <dbReference type="ChEBI" id="CHEBI:29108"/>
    </cofactor>
    <text evidence="15">Binds 1 Ca(2+) ion per subunit.</text>
</comment>
<evidence type="ECO:0000256" key="4">
    <source>
        <dbReference type="ARBA" id="ARBA00012462"/>
    </source>
</evidence>
<evidence type="ECO:0000256" key="1">
    <source>
        <dbReference type="ARBA" id="ARBA00001910"/>
    </source>
</evidence>
<feature type="active site" description="Charge relay system" evidence="15">
    <location>
        <position position="283"/>
    </location>
</feature>
<dbReference type="SUPFAM" id="SSF52743">
    <property type="entry name" value="Subtilisin-like"/>
    <property type="match status" value="1"/>
</dbReference>
<dbReference type="Gene3D" id="3.40.50.200">
    <property type="entry name" value="Peptidase S8/S53 domain"/>
    <property type="match status" value="1"/>
</dbReference>
<dbReference type="SMART" id="SM00944">
    <property type="entry name" value="Pro-kuma_activ"/>
    <property type="match status" value="1"/>
</dbReference>
<dbReference type="FunFam" id="3.40.50.200:FF:000015">
    <property type="entry name" value="Tripeptidyl peptidase A"/>
    <property type="match status" value="1"/>
</dbReference>
<dbReference type="PANTHER" id="PTHR14218">
    <property type="entry name" value="PROTEASE S8 TRIPEPTIDYL PEPTIDASE I CLN2"/>
    <property type="match status" value="1"/>
</dbReference>
<dbReference type="InterPro" id="IPR036852">
    <property type="entry name" value="Peptidase_S8/S53_dom_sf"/>
</dbReference>
<keyword evidence="7 15" id="KW-0479">Metal-binding</keyword>
<feature type="chain" id="PRO_5012506244" description="tripeptidyl-peptidase II" evidence="16">
    <location>
        <begin position="26"/>
        <end position="593"/>
    </location>
</feature>
<evidence type="ECO:0000313" key="18">
    <source>
        <dbReference type="EMBL" id="OQE90662.1"/>
    </source>
</evidence>
<feature type="active site" description="Charge relay system" evidence="15">
    <location>
        <position position="287"/>
    </location>
</feature>
<keyword evidence="9 15" id="KW-0378">Hydrolase</keyword>
<dbReference type="CDD" id="cd11377">
    <property type="entry name" value="Pro-peptidase_S53"/>
    <property type="match status" value="1"/>
</dbReference>
<comment type="caution">
    <text evidence="18">The sequence shown here is derived from an EMBL/GenBank/DDBJ whole genome shotgun (WGS) entry which is preliminary data.</text>
</comment>
<keyword evidence="14" id="KW-0325">Glycoprotein</keyword>
<dbReference type="PROSITE" id="PS51695">
    <property type="entry name" value="SEDOLISIN"/>
    <property type="match status" value="1"/>
</dbReference>
<dbReference type="AlphaFoldDB" id="A0A1V6YU12"/>
<feature type="binding site" evidence="15">
    <location>
        <position position="540"/>
    </location>
    <ligand>
        <name>Ca(2+)</name>
        <dbReference type="ChEBI" id="CHEBI:29108"/>
    </ligand>
</feature>
<gene>
    <name evidence="18" type="ORF">PENNAL_c0011G08831</name>
</gene>
<evidence type="ECO:0000256" key="10">
    <source>
        <dbReference type="ARBA" id="ARBA00022825"/>
    </source>
</evidence>
<dbReference type="InterPro" id="IPR050819">
    <property type="entry name" value="Tripeptidyl-peptidase_I"/>
</dbReference>
<sequence length="593" mass="65211">MRLQFLLLRALALFLCYTQLVFVDASLQLVEQLDKAPDGWSRGDKPPASKLIKFRLAIAQYNAREFEQKVIKLSTPGHPSYGQHMNRDEVKQFLSPPLAILDKIIAWLQSENVPASSINLNGHWITFKVPISQAERMLKTQFFYFHQQGQQSSAIRTLGYSVPRTLHPHIQLIQPTTVFGNLVPKKSSIFKPKTATSEQLAAGCDVTITPDCLRDLYKIDNTTTRPDWRNRLGISGFLEQYARHADFDEFLRRYAQSHTDANFSVVSINGGQDDLHSMSDSVEANLDIQYSIPLADEVLSTFYSTGGRGPVVPEITHPDPTESSNEPYLEQLHYLLDLADEELPAVMSNSYGENEQSLPPSYLNATCSLFAQLGARGVSILFGSGDAGPGSSCVKNDGSNQTRFLPGYPASCPFVTAVGGTYDTNPEKAVSFSGGGFSEVFPRPQYQDQAVKGYLDHLGNRWNGLYNATGRGYPDISAQAVNFVVRNQGKWISVGGTSASTPVLAGVISRLNAARIAQGKPRMGFLNPWLYSHGQKGFTDIVLGSSSGCKRNPGDDRVRNASWDATKGWDPVTGLGTPLFSTLVKLALSDDQE</sequence>
<name>A0A1V6YU12_PENNA</name>
<dbReference type="EMBL" id="MOOB01000011">
    <property type="protein sequence ID" value="OQE90662.1"/>
    <property type="molecule type" value="Genomic_DNA"/>
</dbReference>
<dbReference type="GO" id="GO:0004252">
    <property type="term" value="F:serine-type endopeptidase activity"/>
    <property type="evidence" value="ECO:0007669"/>
    <property type="project" value="UniProtKB-UniRule"/>
</dbReference>
<keyword evidence="6 15" id="KW-0645">Protease</keyword>
<dbReference type="GO" id="GO:0008240">
    <property type="term" value="F:tripeptidyl-peptidase activity"/>
    <property type="evidence" value="ECO:0007669"/>
    <property type="project" value="UniProtKB-EC"/>
</dbReference>
<feature type="binding site" evidence="15">
    <location>
        <position position="541"/>
    </location>
    <ligand>
        <name>Ca(2+)</name>
        <dbReference type="ChEBI" id="CHEBI:29108"/>
    </ligand>
</feature>
<comment type="subcellular location">
    <subcellularLocation>
        <location evidence="3">Secreted</location>
        <location evidence="3">Extracellular space</location>
    </subcellularLocation>
</comment>
<evidence type="ECO:0000256" key="5">
    <source>
        <dbReference type="ARBA" id="ARBA00022525"/>
    </source>
</evidence>
<dbReference type="InterPro" id="IPR000209">
    <property type="entry name" value="Peptidase_S8/S53_dom"/>
</dbReference>
<dbReference type="SUPFAM" id="SSF54897">
    <property type="entry name" value="Protease propeptides/inhibitors"/>
    <property type="match status" value="1"/>
</dbReference>
<evidence type="ECO:0000256" key="12">
    <source>
        <dbReference type="ARBA" id="ARBA00023026"/>
    </source>
</evidence>
<evidence type="ECO:0000256" key="13">
    <source>
        <dbReference type="ARBA" id="ARBA00023145"/>
    </source>
</evidence>
<evidence type="ECO:0000256" key="8">
    <source>
        <dbReference type="ARBA" id="ARBA00022729"/>
    </source>
</evidence>
<dbReference type="PANTHER" id="PTHR14218:SF32">
    <property type="entry name" value="TRIPEPTIDYL PEPTIDASE SED3 (AFU_ORTHOLOGUE AFUA_3G08930)"/>
    <property type="match status" value="1"/>
</dbReference>
<dbReference type="Pfam" id="PF00082">
    <property type="entry name" value="Peptidase_S8"/>
    <property type="match status" value="1"/>
</dbReference>
<evidence type="ECO:0000256" key="2">
    <source>
        <dbReference type="ARBA" id="ARBA00002451"/>
    </source>
</evidence>
<feature type="binding site" evidence="15">
    <location>
        <position position="570"/>
    </location>
    <ligand>
        <name>Ca(2+)</name>
        <dbReference type="ChEBI" id="CHEBI:29108"/>
    </ligand>
</feature>
<evidence type="ECO:0000256" key="11">
    <source>
        <dbReference type="ARBA" id="ARBA00022837"/>
    </source>
</evidence>
<dbReference type="Proteomes" id="UP000191691">
    <property type="component" value="Unassembled WGS sequence"/>
</dbReference>
<keyword evidence="8 16" id="KW-0732">Signal</keyword>
<proteinExistence type="predicted"/>
<evidence type="ECO:0000256" key="3">
    <source>
        <dbReference type="ARBA" id="ARBA00004239"/>
    </source>
</evidence>
<evidence type="ECO:0000256" key="9">
    <source>
        <dbReference type="ARBA" id="ARBA00022801"/>
    </source>
</evidence>
<feature type="domain" description="Peptidase S53" evidence="17">
    <location>
        <begin position="207"/>
        <end position="590"/>
    </location>
</feature>
<dbReference type="InterPro" id="IPR030400">
    <property type="entry name" value="Sedolisin_dom"/>
</dbReference>
<keyword evidence="11 15" id="KW-0106">Calcium</keyword>
<dbReference type="STRING" id="60175.A0A1V6YU12"/>
<evidence type="ECO:0000256" key="14">
    <source>
        <dbReference type="ARBA" id="ARBA00023180"/>
    </source>
</evidence>
<evidence type="ECO:0000256" key="16">
    <source>
        <dbReference type="SAM" id="SignalP"/>
    </source>
</evidence>
<evidence type="ECO:0000256" key="7">
    <source>
        <dbReference type="ARBA" id="ARBA00022723"/>
    </source>
</evidence>
<dbReference type="OMA" id="VTITPDC"/>
<keyword evidence="12" id="KW-0843">Virulence</keyword>
<feature type="signal peptide" evidence="16">
    <location>
        <begin position="1"/>
        <end position="25"/>
    </location>
</feature>
<organism evidence="18 19">
    <name type="scientific">Penicillium nalgiovense</name>
    <dbReference type="NCBI Taxonomy" id="60175"/>
    <lineage>
        <taxon>Eukaryota</taxon>
        <taxon>Fungi</taxon>
        <taxon>Dikarya</taxon>
        <taxon>Ascomycota</taxon>
        <taxon>Pezizomycotina</taxon>
        <taxon>Eurotiomycetes</taxon>
        <taxon>Eurotiomycetidae</taxon>
        <taxon>Eurotiales</taxon>
        <taxon>Aspergillaceae</taxon>
        <taxon>Penicillium</taxon>
    </lineage>
</organism>
<dbReference type="CDD" id="cd04056">
    <property type="entry name" value="Peptidases_S53"/>
    <property type="match status" value="1"/>
</dbReference>
<keyword evidence="10 15" id="KW-0720">Serine protease</keyword>
<evidence type="ECO:0000259" key="17">
    <source>
        <dbReference type="PROSITE" id="PS51695"/>
    </source>
</evidence>
<evidence type="ECO:0000256" key="6">
    <source>
        <dbReference type="ARBA" id="ARBA00022670"/>
    </source>
</evidence>
<accession>A0A1V6YU12</accession>
<evidence type="ECO:0000313" key="19">
    <source>
        <dbReference type="Proteomes" id="UP000191691"/>
    </source>
</evidence>